<dbReference type="Proteomes" id="UP001165962">
    <property type="component" value="Unassembled WGS sequence"/>
</dbReference>
<keyword evidence="3" id="KW-1185">Reference proteome</keyword>
<proteinExistence type="predicted"/>
<evidence type="ECO:0000313" key="3">
    <source>
        <dbReference type="Proteomes" id="UP001165962"/>
    </source>
</evidence>
<dbReference type="PANTHER" id="PTHR40072">
    <property type="entry name" value="MOLYBDOPTERIN-GUANINE DINUCLEOTIDE BIOSYNTHESIS ADAPTER PROTEIN-RELATED"/>
    <property type="match status" value="1"/>
</dbReference>
<dbReference type="InterPro" id="IPR004435">
    <property type="entry name" value="MobB_dom"/>
</dbReference>
<feature type="domain" description="Molybdopterin-guanine dinucleotide biosynthesis protein B (MobB)" evidence="1">
    <location>
        <begin position="4"/>
        <end position="132"/>
    </location>
</feature>
<dbReference type="InterPro" id="IPR027417">
    <property type="entry name" value="P-loop_NTPase"/>
</dbReference>
<comment type="caution">
    <text evidence="2">The sequence shown here is derived from an EMBL/GenBank/DDBJ whole genome shotgun (WGS) entry which is preliminary data.</text>
</comment>
<dbReference type="NCBIfam" id="TIGR00176">
    <property type="entry name" value="mobB"/>
    <property type="match status" value="1"/>
</dbReference>
<evidence type="ECO:0000259" key="1">
    <source>
        <dbReference type="Pfam" id="PF03205"/>
    </source>
</evidence>
<sequence>MTVVIGFTGYSNSGKTRLISRLVHYFALNHISCAVVKHDAHGHYREATGSDSAQFIEAGAAATVVVSPNAYVTYKKVPTDLDSLLPKLQAEGYDLIMVEGFKQGNHDKIALFRNEEQSQIISNLPHLPIAVVAPEPLREYSIKGVPFFDPDDLEALANWIKGRFNS</sequence>
<dbReference type="RefSeq" id="WP_166151076.1">
    <property type="nucleotide sequence ID" value="NZ_JAAOIW010000005.1"/>
</dbReference>
<name>A0ABX0J5J9_9BACL</name>
<evidence type="ECO:0000313" key="2">
    <source>
        <dbReference type="EMBL" id="NHN31238.1"/>
    </source>
</evidence>
<accession>A0ABX0J5J9</accession>
<dbReference type="Pfam" id="PF03205">
    <property type="entry name" value="MobB"/>
    <property type="match status" value="1"/>
</dbReference>
<gene>
    <name evidence="2" type="primary">mobB</name>
    <name evidence="2" type="ORF">G9U52_15470</name>
</gene>
<protein>
    <submittedName>
        <fullName evidence="2">Molybdopterin-guanine dinucleotide biosynthesis protein B</fullName>
    </submittedName>
</protein>
<dbReference type="PANTHER" id="PTHR40072:SF1">
    <property type="entry name" value="MOLYBDOPTERIN-GUANINE DINUCLEOTIDE BIOSYNTHESIS ADAPTER PROTEIN"/>
    <property type="match status" value="1"/>
</dbReference>
<reference evidence="2" key="1">
    <citation type="submission" date="2020-03" db="EMBL/GenBank/DDBJ databases">
        <title>Draft sequencing of Paenibacilllus sp. S3N08.</title>
        <authorList>
            <person name="Kim D.-U."/>
        </authorList>
    </citation>
    <scope>NUCLEOTIDE SEQUENCE</scope>
    <source>
        <strain evidence="2">S3N08</strain>
    </source>
</reference>
<dbReference type="InterPro" id="IPR052539">
    <property type="entry name" value="MGD_biosynthesis_adapter"/>
</dbReference>
<dbReference type="EMBL" id="JAAOIW010000005">
    <property type="protein sequence ID" value="NHN31238.1"/>
    <property type="molecule type" value="Genomic_DNA"/>
</dbReference>
<dbReference type="Gene3D" id="3.40.50.300">
    <property type="entry name" value="P-loop containing nucleotide triphosphate hydrolases"/>
    <property type="match status" value="1"/>
</dbReference>
<organism evidence="2 3">
    <name type="scientific">Paenibacillus agricola</name>
    <dbReference type="NCBI Taxonomy" id="2716264"/>
    <lineage>
        <taxon>Bacteria</taxon>
        <taxon>Bacillati</taxon>
        <taxon>Bacillota</taxon>
        <taxon>Bacilli</taxon>
        <taxon>Bacillales</taxon>
        <taxon>Paenibacillaceae</taxon>
        <taxon>Paenibacillus</taxon>
    </lineage>
</organism>
<dbReference type="SUPFAM" id="SSF52540">
    <property type="entry name" value="P-loop containing nucleoside triphosphate hydrolases"/>
    <property type="match status" value="1"/>
</dbReference>